<sequence length="120" mass="12684">MSEGNGQRRLSRGWAITLLVLVVVLFVGGSTVAALSFVTTLNARPIEVTCTVDSTFGDATSDDGESGRPGFSVQTSGAPECEDFYVRDVALRGEIEVGETYVFTISNLIGYTNVEAVASP</sequence>
<keyword evidence="2" id="KW-1185">Reference proteome</keyword>
<dbReference type="AlphaFoldDB" id="A0A841AQW5"/>
<gene>
    <name evidence="1" type="ORF">HD599_002494</name>
</gene>
<comment type="caution">
    <text evidence="1">The sequence shown here is derived from an EMBL/GenBank/DDBJ whole genome shotgun (WGS) entry which is preliminary data.</text>
</comment>
<accession>A0A841AQW5</accession>
<reference evidence="1 2" key="1">
    <citation type="submission" date="2020-08" db="EMBL/GenBank/DDBJ databases">
        <title>Sequencing the genomes of 1000 actinobacteria strains.</title>
        <authorList>
            <person name="Klenk H.-P."/>
        </authorList>
    </citation>
    <scope>NUCLEOTIDE SEQUENCE [LARGE SCALE GENOMIC DNA]</scope>
    <source>
        <strain evidence="1 2">DSM 105784</strain>
    </source>
</reference>
<evidence type="ECO:0000313" key="1">
    <source>
        <dbReference type="EMBL" id="MBB5844171.1"/>
    </source>
</evidence>
<dbReference type="Proteomes" id="UP000536685">
    <property type="component" value="Unassembled WGS sequence"/>
</dbReference>
<dbReference type="EMBL" id="JACHMJ010000001">
    <property type="protein sequence ID" value="MBB5844171.1"/>
    <property type="molecule type" value="Genomic_DNA"/>
</dbReference>
<dbReference type="RefSeq" id="WP_184238065.1">
    <property type="nucleotide sequence ID" value="NZ_JACHMJ010000001.1"/>
</dbReference>
<evidence type="ECO:0000313" key="2">
    <source>
        <dbReference type="Proteomes" id="UP000536685"/>
    </source>
</evidence>
<name>A0A841AQW5_9MICO</name>
<protein>
    <submittedName>
        <fullName evidence="1">Uncharacterized protein</fullName>
    </submittedName>
</protein>
<proteinExistence type="predicted"/>
<organism evidence="1 2">
    <name type="scientific">Conyzicola lurida</name>
    <dbReference type="NCBI Taxonomy" id="1172621"/>
    <lineage>
        <taxon>Bacteria</taxon>
        <taxon>Bacillati</taxon>
        <taxon>Actinomycetota</taxon>
        <taxon>Actinomycetes</taxon>
        <taxon>Micrococcales</taxon>
        <taxon>Microbacteriaceae</taxon>
        <taxon>Conyzicola</taxon>
    </lineage>
</organism>